<name>A0ACB8SF31_9AGAM</name>
<gene>
    <name evidence="1" type="ORF">BV25DRAFT_1922362</name>
</gene>
<sequence>MIADTILELQNLPLLAALRLASFVLFSGAIGLALFYFVRHRVKQIPLWKIPGPESVSFITGNNSQMFHAGAGKFHEYLIRTYGRVIRITMFLWDTQLVISDPSACTSILLKDQDVFEETEWFLETNRHAFGPGLLATMGAHHRKQRKQLNPVFSIKHMRAMVPLFHNLTQQLQEVLKRQVEGGARELDLLEYLGRLALELIAQGGLGYTFDSLNYDHEENEFSKAIKQYSISLSSIFFFRMQFPLVSNWPSWLLRFGAKLFPLPMLHNVIRVTDIMYKHTKQVYDNKKALLEKGGDGFAQQAGDGKDIITVLMRDNADAPEEERLPEEEILGHMSTFLFAGTDTTSTALSRIFYLLSEHQDVQERLRQELAAAWEGAGESGIGYDKLVELPYLEAVCRETLRLYPPIHFISRLCRADISIPLSQPIETKGGSQSSLFVPRGTSVIVNILGINRDQNIWGPDVLEWKPERWLAPLPESVTDARIPGVYANTLTFLGGGRACIGFKFSQLEMKVILSQLLPTFRFSPSKAGVVWNFGTLTTPGRKGSTGVTPQLPMVVERI</sequence>
<comment type="caution">
    <text evidence="1">The sequence shown here is derived from an EMBL/GenBank/DDBJ whole genome shotgun (WGS) entry which is preliminary data.</text>
</comment>
<proteinExistence type="predicted"/>
<dbReference type="EMBL" id="MU277344">
    <property type="protein sequence ID" value="KAI0054807.1"/>
    <property type="molecule type" value="Genomic_DNA"/>
</dbReference>
<organism evidence="1 2">
    <name type="scientific">Artomyces pyxidatus</name>
    <dbReference type="NCBI Taxonomy" id="48021"/>
    <lineage>
        <taxon>Eukaryota</taxon>
        <taxon>Fungi</taxon>
        <taxon>Dikarya</taxon>
        <taxon>Basidiomycota</taxon>
        <taxon>Agaricomycotina</taxon>
        <taxon>Agaricomycetes</taxon>
        <taxon>Russulales</taxon>
        <taxon>Auriscalpiaceae</taxon>
        <taxon>Artomyces</taxon>
    </lineage>
</organism>
<dbReference type="Proteomes" id="UP000814140">
    <property type="component" value="Unassembled WGS sequence"/>
</dbReference>
<reference evidence="1" key="2">
    <citation type="journal article" date="2022" name="New Phytol.">
        <title>Evolutionary transition to the ectomycorrhizal habit in the genomes of a hyperdiverse lineage of mushroom-forming fungi.</title>
        <authorList>
            <person name="Looney B."/>
            <person name="Miyauchi S."/>
            <person name="Morin E."/>
            <person name="Drula E."/>
            <person name="Courty P.E."/>
            <person name="Kohler A."/>
            <person name="Kuo A."/>
            <person name="LaButti K."/>
            <person name="Pangilinan J."/>
            <person name="Lipzen A."/>
            <person name="Riley R."/>
            <person name="Andreopoulos W."/>
            <person name="He G."/>
            <person name="Johnson J."/>
            <person name="Nolan M."/>
            <person name="Tritt A."/>
            <person name="Barry K.W."/>
            <person name="Grigoriev I.V."/>
            <person name="Nagy L.G."/>
            <person name="Hibbett D."/>
            <person name="Henrissat B."/>
            <person name="Matheny P.B."/>
            <person name="Labbe J."/>
            <person name="Martin F.M."/>
        </authorList>
    </citation>
    <scope>NUCLEOTIDE SEQUENCE</scope>
    <source>
        <strain evidence="1">HHB10654</strain>
    </source>
</reference>
<evidence type="ECO:0000313" key="1">
    <source>
        <dbReference type="EMBL" id="KAI0054807.1"/>
    </source>
</evidence>
<reference evidence="1" key="1">
    <citation type="submission" date="2021-03" db="EMBL/GenBank/DDBJ databases">
        <authorList>
            <consortium name="DOE Joint Genome Institute"/>
            <person name="Ahrendt S."/>
            <person name="Looney B.P."/>
            <person name="Miyauchi S."/>
            <person name="Morin E."/>
            <person name="Drula E."/>
            <person name="Courty P.E."/>
            <person name="Chicoki N."/>
            <person name="Fauchery L."/>
            <person name="Kohler A."/>
            <person name="Kuo A."/>
            <person name="Labutti K."/>
            <person name="Pangilinan J."/>
            <person name="Lipzen A."/>
            <person name="Riley R."/>
            <person name="Andreopoulos W."/>
            <person name="He G."/>
            <person name="Johnson J."/>
            <person name="Barry K.W."/>
            <person name="Grigoriev I.V."/>
            <person name="Nagy L."/>
            <person name="Hibbett D."/>
            <person name="Henrissat B."/>
            <person name="Matheny P.B."/>
            <person name="Labbe J."/>
            <person name="Martin F."/>
        </authorList>
    </citation>
    <scope>NUCLEOTIDE SEQUENCE</scope>
    <source>
        <strain evidence="1">HHB10654</strain>
    </source>
</reference>
<accession>A0ACB8SF31</accession>
<keyword evidence="2" id="KW-1185">Reference proteome</keyword>
<evidence type="ECO:0000313" key="2">
    <source>
        <dbReference type="Proteomes" id="UP000814140"/>
    </source>
</evidence>
<protein>
    <submittedName>
        <fullName evidence="1">Cytochrome P450</fullName>
    </submittedName>
</protein>